<proteinExistence type="predicted"/>
<dbReference type="AlphaFoldDB" id="A0A5S4VYC9"/>
<name>A0A5S4VYC9_9BRAD</name>
<comment type="caution">
    <text evidence="1">The sequence shown here is derived from an EMBL/GenBank/DDBJ whole genome shotgun (WGS) entry which is preliminary data.</text>
</comment>
<protein>
    <submittedName>
        <fullName evidence="1">Uncharacterized protein</fullName>
    </submittedName>
</protein>
<gene>
    <name evidence="1" type="ORF">FXB38_41865</name>
</gene>
<dbReference type="EMBL" id="VSSR01000142">
    <property type="protein sequence ID" value="TYL70262.1"/>
    <property type="molecule type" value="Genomic_DNA"/>
</dbReference>
<organism evidence="1 2">
    <name type="scientific">Bradyrhizobium cytisi</name>
    <dbReference type="NCBI Taxonomy" id="515489"/>
    <lineage>
        <taxon>Bacteria</taxon>
        <taxon>Pseudomonadati</taxon>
        <taxon>Pseudomonadota</taxon>
        <taxon>Alphaproteobacteria</taxon>
        <taxon>Hyphomicrobiales</taxon>
        <taxon>Nitrobacteraceae</taxon>
        <taxon>Bradyrhizobium</taxon>
    </lineage>
</organism>
<dbReference type="RefSeq" id="WP_148756684.1">
    <property type="nucleotide sequence ID" value="NZ_VSSR01000142.1"/>
</dbReference>
<accession>A0A5S4VYC9</accession>
<dbReference type="Proteomes" id="UP000324853">
    <property type="component" value="Unassembled WGS sequence"/>
</dbReference>
<dbReference type="OrthoDB" id="336698at2"/>
<reference evidence="1 2" key="1">
    <citation type="submission" date="2019-08" db="EMBL/GenBank/DDBJ databases">
        <title>Bradyrhizobium hipponensis sp. nov., a rhizobium isolated from a Lupinus angustifolius root nodule in Tunisia.</title>
        <authorList>
            <person name="Off K."/>
            <person name="Rejili M."/>
            <person name="Mars M."/>
            <person name="Brachmann A."/>
            <person name="Marin M."/>
        </authorList>
    </citation>
    <scope>NUCLEOTIDE SEQUENCE [LARGE SCALE GENOMIC DNA]</scope>
    <source>
        <strain evidence="1 2">CTAW11</strain>
    </source>
</reference>
<evidence type="ECO:0000313" key="2">
    <source>
        <dbReference type="Proteomes" id="UP000324853"/>
    </source>
</evidence>
<keyword evidence="2" id="KW-1185">Reference proteome</keyword>
<sequence length="147" mass="16941">MGVSINQFFNDPNAFLDGLIEHGYIVPGHPDGSRFFKLLEFGGAIFRVFSESEIKLWHDWVKDEAPSLKRRDRQRPKSLDERRLDEACRTRFNFVEQIAGERLGRLRQTASPRQMSLVVAVAVWSLPAFLKRKTDHTVRVGASSREK</sequence>
<evidence type="ECO:0000313" key="1">
    <source>
        <dbReference type="EMBL" id="TYL70262.1"/>
    </source>
</evidence>